<dbReference type="InterPro" id="IPR042566">
    <property type="entry name" value="L1_C"/>
</dbReference>
<proteinExistence type="predicted"/>
<keyword evidence="2" id="KW-1185">Reference proteome</keyword>
<protein>
    <submittedName>
        <fullName evidence="1">Uncharacterized protein</fullName>
    </submittedName>
</protein>
<dbReference type="Proteomes" id="UP001066276">
    <property type="component" value="Chromosome 3_2"/>
</dbReference>
<dbReference type="EMBL" id="JANPWB010000006">
    <property type="protein sequence ID" value="KAJ1175023.1"/>
    <property type="molecule type" value="Genomic_DNA"/>
</dbReference>
<reference evidence="1" key="1">
    <citation type="journal article" date="2022" name="bioRxiv">
        <title>Sequencing and chromosome-scale assembly of the giantPleurodeles waltlgenome.</title>
        <authorList>
            <person name="Brown T."/>
            <person name="Elewa A."/>
            <person name="Iarovenko S."/>
            <person name="Subramanian E."/>
            <person name="Araus A.J."/>
            <person name="Petzold A."/>
            <person name="Susuki M."/>
            <person name="Suzuki K.-i.T."/>
            <person name="Hayashi T."/>
            <person name="Toyoda A."/>
            <person name="Oliveira C."/>
            <person name="Osipova E."/>
            <person name="Leigh N.D."/>
            <person name="Simon A."/>
            <person name="Yun M.H."/>
        </authorList>
    </citation>
    <scope>NUCLEOTIDE SEQUENCE</scope>
    <source>
        <strain evidence="1">20211129_DDA</strain>
        <tissue evidence="1">Liver</tissue>
    </source>
</reference>
<organism evidence="1 2">
    <name type="scientific">Pleurodeles waltl</name>
    <name type="common">Iberian ribbed newt</name>
    <dbReference type="NCBI Taxonomy" id="8319"/>
    <lineage>
        <taxon>Eukaryota</taxon>
        <taxon>Metazoa</taxon>
        <taxon>Chordata</taxon>
        <taxon>Craniata</taxon>
        <taxon>Vertebrata</taxon>
        <taxon>Euteleostomi</taxon>
        <taxon>Amphibia</taxon>
        <taxon>Batrachia</taxon>
        <taxon>Caudata</taxon>
        <taxon>Salamandroidea</taxon>
        <taxon>Salamandridae</taxon>
        <taxon>Pleurodelinae</taxon>
        <taxon>Pleurodeles</taxon>
    </lineage>
</organism>
<accession>A0AAV7TEL1</accession>
<comment type="caution">
    <text evidence="1">The sequence shown here is derived from an EMBL/GenBank/DDBJ whole genome shotgun (WGS) entry which is preliminary data.</text>
</comment>
<evidence type="ECO:0000313" key="1">
    <source>
        <dbReference type="EMBL" id="KAJ1175023.1"/>
    </source>
</evidence>
<dbReference type="AlphaFoldDB" id="A0AAV7TEL1"/>
<dbReference type="Gene3D" id="3.30.250.20">
    <property type="entry name" value="L1 transposable element, C-terminal domain"/>
    <property type="match status" value="1"/>
</dbReference>
<gene>
    <name evidence="1" type="ORF">NDU88_000314</name>
</gene>
<evidence type="ECO:0000313" key="2">
    <source>
        <dbReference type="Proteomes" id="UP001066276"/>
    </source>
</evidence>
<sequence>MRPDVAPWPVAAPLLAVAKLLHYRDRKHILGQVRQRGEILERALFLDAKKHLQEMGIIYAMLLPARLRGTYKNEEHFFILPILDLGLD</sequence>
<name>A0AAV7TEL1_PLEWA</name>